<dbReference type="EMBL" id="QNRY01000023">
    <property type="protein sequence ID" value="RBP61447.1"/>
    <property type="molecule type" value="Genomic_DNA"/>
</dbReference>
<comment type="subcellular location">
    <subcellularLocation>
        <location evidence="5">Cell inner membrane</location>
        <topology evidence="5">Multi-pass membrane protein</topology>
    </subcellularLocation>
</comment>
<comment type="similarity">
    <text evidence="5">Belongs to the YciB family.</text>
</comment>
<evidence type="ECO:0000256" key="5">
    <source>
        <dbReference type="HAMAP-Rule" id="MF_00189"/>
    </source>
</evidence>
<dbReference type="NCBIfam" id="NF001324">
    <property type="entry name" value="PRK00259.1-2"/>
    <property type="match status" value="1"/>
</dbReference>
<feature type="transmembrane region" description="Helical" evidence="5">
    <location>
        <begin position="51"/>
        <end position="68"/>
    </location>
</feature>
<accession>A0A366I3S3</accession>
<dbReference type="OrthoDB" id="9788219at2"/>
<dbReference type="PANTHER" id="PTHR36917">
    <property type="entry name" value="INTRACELLULAR SEPTATION PROTEIN A-RELATED"/>
    <property type="match status" value="1"/>
</dbReference>
<protein>
    <recommendedName>
        <fullName evidence="5">Inner membrane-spanning protein YciB</fullName>
    </recommendedName>
</protein>
<dbReference type="PANTHER" id="PTHR36917:SF1">
    <property type="entry name" value="INNER MEMBRANE-SPANNING PROTEIN YCIB"/>
    <property type="match status" value="1"/>
</dbReference>
<dbReference type="AlphaFoldDB" id="A0A366I3S3"/>
<evidence type="ECO:0000256" key="4">
    <source>
        <dbReference type="ARBA" id="ARBA00023136"/>
    </source>
</evidence>
<keyword evidence="3 5" id="KW-1133">Transmembrane helix</keyword>
<dbReference type="InterPro" id="IPR006008">
    <property type="entry name" value="YciB"/>
</dbReference>
<name>A0A366I3S3_9GAMM</name>
<comment type="caution">
    <text evidence="6">The sequence shown here is derived from an EMBL/GenBank/DDBJ whole genome shotgun (WGS) entry which is preliminary data.</text>
</comment>
<keyword evidence="4 5" id="KW-0472">Membrane</keyword>
<sequence length="186" mass="21500">MKQLLDFIPLVVFFVVYKLYDIYIASGALIAATALALAVTWFVYRKVEKMMLITFVMVAIFGTLTLVFHNDQFIKWKVTIIYGLFSIALLVSQFVMKKTLIQRMLGKELTLPQAVWGKLNFSWAMFFLACGLVNIYIAFWMPQSVWVNFKVFGLTGFTLLFTLLCGIYIYRHLPGENEKSEEESKQ</sequence>
<gene>
    <name evidence="5" type="primary">yciB</name>
    <name evidence="6" type="ORF">DES54_12335</name>
</gene>
<keyword evidence="1 5" id="KW-1003">Cell membrane</keyword>
<reference evidence="6 7" key="1">
    <citation type="submission" date="2018-06" db="EMBL/GenBank/DDBJ databases">
        <title>Genomic Encyclopedia of Type Strains, Phase IV (KMG-IV): sequencing the most valuable type-strain genomes for metagenomic binning, comparative biology and taxonomic classification.</title>
        <authorList>
            <person name="Goeker M."/>
        </authorList>
    </citation>
    <scope>NUCLEOTIDE SEQUENCE [LARGE SCALE GENOMIC DNA]</scope>
    <source>
        <strain evidence="6 7">DSM 30166</strain>
    </source>
</reference>
<feature type="transmembrane region" description="Helical" evidence="5">
    <location>
        <begin position="80"/>
        <end position="100"/>
    </location>
</feature>
<dbReference type="NCBIfam" id="NF001325">
    <property type="entry name" value="PRK00259.1-3"/>
    <property type="match status" value="1"/>
</dbReference>
<evidence type="ECO:0000313" key="6">
    <source>
        <dbReference type="EMBL" id="RBP61447.1"/>
    </source>
</evidence>
<dbReference type="RefSeq" id="WP_113867292.1">
    <property type="nucleotide sequence ID" value="NZ_AGJP01000001.1"/>
</dbReference>
<feature type="transmembrane region" description="Helical" evidence="5">
    <location>
        <begin position="151"/>
        <end position="170"/>
    </location>
</feature>
<keyword evidence="5" id="KW-0997">Cell inner membrane</keyword>
<dbReference type="NCBIfam" id="NF001326">
    <property type="entry name" value="PRK00259.1-4"/>
    <property type="match status" value="1"/>
</dbReference>
<dbReference type="Proteomes" id="UP000253046">
    <property type="component" value="Unassembled WGS sequence"/>
</dbReference>
<dbReference type="GO" id="GO:0005886">
    <property type="term" value="C:plasma membrane"/>
    <property type="evidence" value="ECO:0007669"/>
    <property type="project" value="UniProtKB-SubCell"/>
</dbReference>
<dbReference type="NCBIfam" id="TIGR00997">
    <property type="entry name" value="ispZ"/>
    <property type="match status" value="1"/>
</dbReference>
<evidence type="ECO:0000256" key="1">
    <source>
        <dbReference type="ARBA" id="ARBA00022475"/>
    </source>
</evidence>
<evidence type="ECO:0000256" key="2">
    <source>
        <dbReference type="ARBA" id="ARBA00022692"/>
    </source>
</evidence>
<feature type="transmembrane region" description="Helical" evidence="5">
    <location>
        <begin position="20"/>
        <end position="44"/>
    </location>
</feature>
<dbReference type="Pfam" id="PF04279">
    <property type="entry name" value="IspA"/>
    <property type="match status" value="1"/>
</dbReference>
<comment type="function">
    <text evidence="5">Plays a role in cell envelope biogenesis, maintenance of cell envelope integrity and membrane homeostasis.</text>
</comment>
<evidence type="ECO:0000256" key="3">
    <source>
        <dbReference type="ARBA" id="ARBA00022989"/>
    </source>
</evidence>
<keyword evidence="2 5" id="KW-0812">Transmembrane</keyword>
<proteinExistence type="inferred from homology"/>
<dbReference type="HAMAP" id="MF_00189">
    <property type="entry name" value="YciB"/>
    <property type="match status" value="1"/>
</dbReference>
<evidence type="ECO:0000313" key="7">
    <source>
        <dbReference type="Proteomes" id="UP000253046"/>
    </source>
</evidence>
<feature type="transmembrane region" description="Helical" evidence="5">
    <location>
        <begin position="121"/>
        <end position="139"/>
    </location>
</feature>
<keyword evidence="7" id="KW-1185">Reference proteome</keyword>
<organism evidence="6 7">
    <name type="scientific">Brenneria salicis ATCC 15712 = DSM 30166</name>
    <dbReference type="NCBI Taxonomy" id="714314"/>
    <lineage>
        <taxon>Bacteria</taxon>
        <taxon>Pseudomonadati</taxon>
        <taxon>Pseudomonadota</taxon>
        <taxon>Gammaproteobacteria</taxon>
        <taxon>Enterobacterales</taxon>
        <taxon>Pectobacteriaceae</taxon>
        <taxon>Brenneria</taxon>
    </lineage>
</organism>